<dbReference type="EMBL" id="JANBPG010000041">
    <property type="protein sequence ID" value="KAJ1901160.1"/>
    <property type="molecule type" value="Genomic_DNA"/>
</dbReference>
<gene>
    <name evidence="1" type="primary">SPC3_1</name>
    <name evidence="1" type="ORF">LPJ66_000979</name>
</gene>
<sequence>MNNFLQRLSGITSFAMSTLMALVVLISLTTPFLPSNPTHAVQLHNVQTTTGRMMDPYDKTSRTAEYARLTFDVDADLSSMFNWNTKLLFTYITVDYQSSSGFNRVVIWDRIVRGKRQAKLKLRKHHNKYLLRNFAQTFESVEGANLTLIVNPVPYLGVMYDKTMSSVPFSIPRALKAGDKK</sequence>
<reference evidence="1" key="1">
    <citation type="submission" date="2022-07" db="EMBL/GenBank/DDBJ databases">
        <title>Phylogenomic reconstructions and comparative analyses of Kickxellomycotina fungi.</title>
        <authorList>
            <person name="Reynolds N.K."/>
            <person name="Stajich J.E."/>
            <person name="Barry K."/>
            <person name="Grigoriev I.V."/>
            <person name="Crous P."/>
            <person name="Smith M.E."/>
        </authorList>
    </citation>
    <scope>NUCLEOTIDE SEQUENCE</scope>
    <source>
        <strain evidence="1">Benny 63K</strain>
    </source>
</reference>
<protein>
    <submittedName>
        <fullName evidence="1">Signal peptidase complex subunit</fullName>
    </submittedName>
</protein>
<proteinExistence type="predicted"/>
<accession>A0ACC1IUL8</accession>
<organism evidence="1 2">
    <name type="scientific">Kickxella alabastrina</name>
    <dbReference type="NCBI Taxonomy" id="61397"/>
    <lineage>
        <taxon>Eukaryota</taxon>
        <taxon>Fungi</taxon>
        <taxon>Fungi incertae sedis</taxon>
        <taxon>Zoopagomycota</taxon>
        <taxon>Kickxellomycotina</taxon>
        <taxon>Kickxellomycetes</taxon>
        <taxon>Kickxellales</taxon>
        <taxon>Kickxellaceae</taxon>
        <taxon>Kickxella</taxon>
    </lineage>
</organism>
<keyword evidence="2" id="KW-1185">Reference proteome</keyword>
<evidence type="ECO:0000313" key="2">
    <source>
        <dbReference type="Proteomes" id="UP001150581"/>
    </source>
</evidence>
<name>A0ACC1IUL8_9FUNG</name>
<evidence type="ECO:0000313" key="1">
    <source>
        <dbReference type="EMBL" id="KAJ1901160.1"/>
    </source>
</evidence>
<comment type="caution">
    <text evidence="1">The sequence shown here is derived from an EMBL/GenBank/DDBJ whole genome shotgun (WGS) entry which is preliminary data.</text>
</comment>
<dbReference type="Proteomes" id="UP001150581">
    <property type="component" value="Unassembled WGS sequence"/>
</dbReference>